<keyword evidence="2" id="KW-1185">Reference proteome</keyword>
<proteinExistence type="predicted"/>
<reference evidence="1 2" key="1">
    <citation type="journal article" date="2018" name="Genome Biol. Evol.">
        <title>Multiple Roots of Fruiting Body Formation in Amoebozoa.</title>
        <authorList>
            <person name="Hillmann F."/>
            <person name="Forbes G."/>
            <person name="Novohradska S."/>
            <person name="Ferling I."/>
            <person name="Riege K."/>
            <person name="Groth M."/>
            <person name="Westermann M."/>
            <person name="Marz M."/>
            <person name="Spaller T."/>
            <person name="Winckler T."/>
            <person name="Schaap P."/>
            <person name="Glockner G."/>
        </authorList>
    </citation>
    <scope>NUCLEOTIDE SEQUENCE [LARGE SCALE GENOMIC DNA]</scope>
    <source>
        <strain evidence="1 2">Jena</strain>
    </source>
</reference>
<sequence length="150" mass="16934">MPFRKRLSLRIWDLLENDRLSIAVGLFLHRFNPQKPPPASSLLLLAIRSREDHSEGEEGRETDFLANFPSDLSFQSSAVNSASTEIEVPETVIHNSKNTTHISPSLVSCEGKTPESITDLKRVIELKSEGQEPLRVHIVADRQGLWKDQH</sequence>
<evidence type="ECO:0000313" key="1">
    <source>
        <dbReference type="EMBL" id="PRP88618.1"/>
    </source>
</evidence>
<protein>
    <submittedName>
        <fullName evidence="1">Uncharacterized protein</fullName>
    </submittedName>
</protein>
<dbReference type="AlphaFoldDB" id="A0A2P6NXI6"/>
<evidence type="ECO:0000313" key="2">
    <source>
        <dbReference type="Proteomes" id="UP000241769"/>
    </source>
</evidence>
<dbReference type="EMBL" id="MDYQ01000009">
    <property type="protein sequence ID" value="PRP88618.1"/>
    <property type="molecule type" value="Genomic_DNA"/>
</dbReference>
<organism evidence="1 2">
    <name type="scientific">Planoprotostelium fungivorum</name>
    <dbReference type="NCBI Taxonomy" id="1890364"/>
    <lineage>
        <taxon>Eukaryota</taxon>
        <taxon>Amoebozoa</taxon>
        <taxon>Evosea</taxon>
        <taxon>Variosea</taxon>
        <taxon>Cavosteliida</taxon>
        <taxon>Cavosteliaceae</taxon>
        <taxon>Planoprotostelium</taxon>
    </lineage>
</organism>
<name>A0A2P6NXI6_9EUKA</name>
<accession>A0A2P6NXI6</accession>
<dbReference type="InParanoid" id="A0A2P6NXI6"/>
<dbReference type="Proteomes" id="UP000241769">
    <property type="component" value="Unassembled WGS sequence"/>
</dbReference>
<comment type="caution">
    <text evidence="1">The sequence shown here is derived from an EMBL/GenBank/DDBJ whole genome shotgun (WGS) entry which is preliminary data.</text>
</comment>
<gene>
    <name evidence="1" type="ORF">PROFUN_03029</name>
</gene>